<dbReference type="InterPro" id="IPR036259">
    <property type="entry name" value="MFS_trans_sf"/>
</dbReference>
<keyword evidence="1" id="KW-1133">Transmembrane helix</keyword>
<dbReference type="PATRIC" id="fig|749414.3.peg.5053"/>
<dbReference type="KEGG" id="sbh:SBI_04889"/>
<gene>
    <name evidence="2" type="ordered locus">SBI_04889</name>
</gene>
<dbReference type="STRING" id="749414.SBI_04889"/>
<keyword evidence="1" id="KW-0472">Membrane</keyword>
<dbReference type="RefSeq" id="WP_014177478.1">
    <property type="nucleotide sequence ID" value="NC_016582.1"/>
</dbReference>
<feature type="transmembrane region" description="Helical" evidence="1">
    <location>
        <begin position="42"/>
        <end position="63"/>
    </location>
</feature>
<dbReference type="SUPFAM" id="SSF103473">
    <property type="entry name" value="MFS general substrate transporter"/>
    <property type="match status" value="1"/>
</dbReference>
<dbReference type="EMBL" id="CP002047">
    <property type="protein sequence ID" value="ADI08009.1"/>
    <property type="molecule type" value="Genomic_DNA"/>
</dbReference>
<evidence type="ECO:0000256" key="1">
    <source>
        <dbReference type="SAM" id="Phobius"/>
    </source>
</evidence>
<evidence type="ECO:0000313" key="2">
    <source>
        <dbReference type="EMBL" id="ADI08009.1"/>
    </source>
</evidence>
<keyword evidence="1" id="KW-0812">Transmembrane</keyword>
<reference evidence="2 3" key="1">
    <citation type="journal article" date="2010" name="J. Bacteriol.">
        <title>Genome sequence of the milbemycin-producing bacterium Streptomyces bingchenggensis.</title>
        <authorList>
            <person name="Wang X.J."/>
            <person name="Yan Y.J."/>
            <person name="Zhang B."/>
            <person name="An J."/>
            <person name="Wang J.J."/>
            <person name="Tian J."/>
            <person name="Jiang L."/>
            <person name="Chen Y.H."/>
            <person name="Huang S.X."/>
            <person name="Yin M."/>
            <person name="Zhang J."/>
            <person name="Gao A.L."/>
            <person name="Liu C.X."/>
            <person name="Zhu Z.X."/>
            <person name="Xiang W.S."/>
        </authorList>
    </citation>
    <scope>NUCLEOTIDE SEQUENCE [LARGE SCALE GENOMIC DNA]</scope>
    <source>
        <strain evidence="2 3">BCW-1</strain>
    </source>
</reference>
<organism evidence="2 3">
    <name type="scientific">Streptomyces bingchenggensis (strain BCW-1)</name>
    <dbReference type="NCBI Taxonomy" id="749414"/>
    <lineage>
        <taxon>Bacteria</taxon>
        <taxon>Bacillati</taxon>
        <taxon>Actinomycetota</taxon>
        <taxon>Actinomycetes</taxon>
        <taxon>Kitasatosporales</taxon>
        <taxon>Streptomycetaceae</taxon>
        <taxon>Streptomyces</taxon>
    </lineage>
</organism>
<accession>D7C1A8</accession>
<dbReference type="HOGENOM" id="CLU_2525991_0_0_11"/>
<dbReference type="Proteomes" id="UP000000377">
    <property type="component" value="Chromosome"/>
</dbReference>
<evidence type="ECO:0000313" key="3">
    <source>
        <dbReference type="Proteomes" id="UP000000377"/>
    </source>
</evidence>
<name>D7C1A8_STRBB</name>
<keyword evidence="3" id="KW-1185">Reference proteome</keyword>
<protein>
    <submittedName>
        <fullName evidence="2">Uncharacterized protein</fullName>
    </submittedName>
</protein>
<proteinExistence type="predicted"/>
<dbReference type="AlphaFoldDB" id="D7C1A8"/>
<sequence length="84" mass="8276">MAGGVNTIARTVGGAMGAQIAVAVLDAADPAKAPGFPAESGYTSAFAVFALVACGALGASWAIPGKRHRVSSGGHQGRLRIPTD</sequence>